<reference evidence="2 3" key="1">
    <citation type="submission" date="2016-10" db="EMBL/GenBank/DDBJ databases">
        <authorList>
            <person name="de Groot N.N."/>
        </authorList>
    </citation>
    <scope>NUCLEOTIDE SEQUENCE [LARGE SCALE GENOMIC DNA]</scope>
    <source>
        <strain evidence="2 3">NP_1H</strain>
    </source>
</reference>
<gene>
    <name evidence="2" type="ORF">SAMN04488693_11137</name>
</gene>
<sequence>MTSTTQQPDSATDDEFLWLEDIYGQKPLEWVRSQNAVTEAELVNKQFLADEQRLLEVLDSTDRIPMVVKRGDHYYNFWRDREHPKGLWRRTTWESYLTDAPDWDVLLDVDALAAAEGQEWVWGGAMFLRPTDGGPYRRALIALSPDGGDAQRYREYDVVDRSFVEGGFDIPVAKSRISWAGPDALHVGTDFGPGSMTTSSYPRTVRTLRRGEPLESARLYFEIPETSMMAVVVRDQTPGFERDIAAHIVDFYSSRTFLRRGDEWVHIDVPDDVNVSLHREWLVLRPRTDFELDGVTYRGGSLQAAHSRTSWPGSAL</sequence>
<evidence type="ECO:0000313" key="2">
    <source>
        <dbReference type="EMBL" id="SDI42964.1"/>
    </source>
</evidence>
<evidence type="ECO:0000313" key="3">
    <source>
        <dbReference type="Proteomes" id="UP000199258"/>
    </source>
</evidence>
<dbReference type="SUPFAM" id="SSF50993">
    <property type="entry name" value="Peptidase/esterase 'gauge' domain"/>
    <property type="match status" value="1"/>
</dbReference>
<dbReference type="GO" id="GO:0070012">
    <property type="term" value="F:oligopeptidase activity"/>
    <property type="evidence" value="ECO:0007669"/>
    <property type="project" value="TreeGrafter"/>
</dbReference>
<evidence type="ECO:0000259" key="1">
    <source>
        <dbReference type="Pfam" id="PF02897"/>
    </source>
</evidence>
<dbReference type="Gene3D" id="2.130.10.120">
    <property type="entry name" value="Prolyl oligopeptidase, N-terminal domain"/>
    <property type="match status" value="1"/>
</dbReference>
<feature type="domain" description="Peptidase S9A N-terminal" evidence="1">
    <location>
        <begin position="7"/>
        <end position="231"/>
    </location>
</feature>
<dbReference type="InterPro" id="IPR023302">
    <property type="entry name" value="Pept_S9A_N"/>
</dbReference>
<dbReference type="InterPro" id="IPR051167">
    <property type="entry name" value="Prolyl_oligopep/macrocyclase"/>
</dbReference>
<accession>A0A1G8KHT1</accession>
<keyword evidence="3" id="KW-1185">Reference proteome</keyword>
<dbReference type="PANTHER" id="PTHR42881:SF13">
    <property type="entry name" value="PROLYL ENDOPEPTIDASE"/>
    <property type="match status" value="1"/>
</dbReference>
<dbReference type="EMBL" id="FNDT01000011">
    <property type="protein sequence ID" value="SDI42964.1"/>
    <property type="molecule type" value="Genomic_DNA"/>
</dbReference>
<dbReference type="AlphaFoldDB" id="A0A1G8KHT1"/>
<dbReference type="STRING" id="335973.SAMN04488693_11137"/>
<dbReference type="Proteomes" id="UP000199258">
    <property type="component" value="Unassembled WGS sequence"/>
</dbReference>
<dbReference type="PANTHER" id="PTHR42881">
    <property type="entry name" value="PROLYL ENDOPEPTIDASE"/>
    <property type="match status" value="1"/>
</dbReference>
<proteinExistence type="predicted"/>
<dbReference type="Gene3D" id="3.40.50.1820">
    <property type="entry name" value="alpha/beta hydrolase"/>
    <property type="match status" value="1"/>
</dbReference>
<dbReference type="GO" id="GO:0004252">
    <property type="term" value="F:serine-type endopeptidase activity"/>
    <property type="evidence" value="ECO:0007669"/>
    <property type="project" value="InterPro"/>
</dbReference>
<name>A0A1G8KHT1_9MICC</name>
<dbReference type="Pfam" id="PF02897">
    <property type="entry name" value="Peptidase_S9_N"/>
    <property type="match status" value="1"/>
</dbReference>
<organism evidence="2 3">
    <name type="scientific">Arthrobacter subterraneus</name>
    <dbReference type="NCBI Taxonomy" id="335973"/>
    <lineage>
        <taxon>Bacteria</taxon>
        <taxon>Bacillati</taxon>
        <taxon>Actinomycetota</taxon>
        <taxon>Actinomycetes</taxon>
        <taxon>Micrococcales</taxon>
        <taxon>Micrococcaceae</taxon>
        <taxon>Arthrobacter</taxon>
    </lineage>
</organism>
<protein>
    <submittedName>
        <fullName evidence="2">Prolyl oligopeptidase, N-terminal beta-propeller domain</fullName>
    </submittedName>
</protein>
<dbReference type="GO" id="GO:0005829">
    <property type="term" value="C:cytosol"/>
    <property type="evidence" value="ECO:0007669"/>
    <property type="project" value="TreeGrafter"/>
</dbReference>
<dbReference type="InterPro" id="IPR029058">
    <property type="entry name" value="AB_hydrolase_fold"/>
</dbReference>